<protein>
    <submittedName>
        <fullName evidence="2">Uncharacterized protein YqkB</fullName>
    </submittedName>
</protein>
<organism evidence="2 3">
    <name type="scientific">Bacillus oleivorans</name>
    <dbReference type="NCBI Taxonomy" id="1448271"/>
    <lineage>
        <taxon>Bacteria</taxon>
        <taxon>Bacillati</taxon>
        <taxon>Bacillota</taxon>
        <taxon>Bacilli</taxon>
        <taxon>Bacillales</taxon>
        <taxon>Bacillaceae</taxon>
        <taxon>Bacillus</taxon>
    </lineage>
</organism>
<sequence>MFITVTETALAEIAKKLKMKENVLRLHYDTEGCGCAVSGVPTLYLEQASHPKDLQADCNVDIKIYYNPQHQIFLGEKLTIDFSKKANTFQLKTPDEILSPRMRLIES</sequence>
<dbReference type="InterPro" id="IPR035903">
    <property type="entry name" value="HesB-like_dom_sf"/>
</dbReference>
<dbReference type="InterPro" id="IPR000361">
    <property type="entry name" value="ATAP_core_dom"/>
</dbReference>
<evidence type="ECO:0000313" key="3">
    <source>
        <dbReference type="Proteomes" id="UP000219546"/>
    </source>
</evidence>
<keyword evidence="3" id="KW-1185">Reference proteome</keyword>
<feature type="domain" description="Core" evidence="1">
    <location>
        <begin position="1"/>
        <end position="105"/>
    </location>
</feature>
<accession>A0A285CKG7</accession>
<dbReference type="OrthoDB" id="2361087at2"/>
<evidence type="ECO:0000259" key="1">
    <source>
        <dbReference type="Pfam" id="PF01521"/>
    </source>
</evidence>
<dbReference type="RefSeq" id="WP_097157442.1">
    <property type="nucleotide sequence ID" value="NZ_JBEPMQ010000001.1"/>
</dbReference>
<reference evidence="2 3" key="1">
    <citation type="submission" date="2017-08" db="EMBL/GenBank/DDBJ databases">
        <authorList>
            <person name="de Groot N.N."/>
        </authorList>
    </citation>
    <scope>NUCLEOTIDE SEQUENCE [LARGE SCALE GENOMIC DNA]</scope>
    <source>
        <strain evidence="2 3">JC228</strain>
    </source>
</reference>
<dbReference type="EMBL" id="OAOP01000002">
    <property type="protein sequence ID" value="SNX68040.1"/>
    <property type="molecule type" value="Genomic_DNA"/>
</dbReference>
<name>A0A285CKG7_9BACI</name>
<evidence type="ECO:0000313" key="2">
    <source>
        <dbReference type="EMBL" id="SNX68040.1"/>
    </source>
</evidence>
<dbReference type="Gene3D" id="2.60.300.12">
    <property type="entry name" value="HesB-like domain"/>
    <property type="match status" value="1"/>
</dbReference>
<dbReference type="SUPFAM" id="SSF89360">
    <property type="entry name" value="HesB-like domain"/>
    <property type="match status" value="1"/>
</dbReference>
<dbReference type="Proteomes" id="UP000219546">
    <property type="component" value="Unassembled WGS sequence"/>
</dbReference>
<gene>
    <name evidence="2" type="ORF">SAMN05877753_102247</name>
</gene>
<proteinExistence type="predicted"/>
<dbReference type="AlphaFoldDB" id="A0A285CKG7"/>
<dbReference type="Pfam" id="PF01521">
    <property type="entry name" value="Fe-S_biosyn"/>
    <property type="match status" value="1"/>
</dbReference>